<evidence type="ECO:0000259" key="1">
    <source>
        <dbReference type="Pfam" id="PF16087"/>
    </source>
</evidence>
<dbReference type="EMBL" id="BPLR01021450">
    <property type="protein sequence ID" value="GIX89782.1"/>
    <property type="molecule type" value="Genomic_DNA"/>
</dbReference>
<organism evidence="2 3">
    <name type="scientific">Caerostris extrusa</name>
    <name type="common">Bark spider</name>
    <name type="synonym">Caerostris bankana</name>
    <dbReference type="NCBI Taxonomy" id="172846"/>
    <lineage>
        <taxon>Eukaryota</taxon>
        <taxon>Metazoa</taxon>
        <taxon>Ecdysozoa</taxon>
        <taxon>Arthropoda</taxon>
        <taxon>Chelicerata</taxon>
        <taxon>Arachnida</taxon>
        <taxon>Araneae</taxon>
        <taxon>Araneomorphae</taxon>
        <taxon>Entelegynae</taxon>
        <taxon>Araneoidea</taxon>
        <taxon>Araneidae</taxon>
        <taxon>Caerostris</taxon>
    </lineage>
</organism>
<proteinExistence type="predicted"/>
<dbReference type="InterPro" id="IPR032135">
    <property type="entry name" value="DUF4817"/>
</dbReference>
<name>A0AAV4NXV8_CAEEX</name>
<comment type="caution">
    <text evidence="2">The sequence shown here is derived from an EMBL/GenBank/DDBJ whole genome shotgun (WGS) entry which is preliminary data.</text>
</comment>
<gene>
    <name evidence="2" type="ORF">CEXT_172111</name>
</gene>
<reference evidence="2 3" key="1">
    <citation type="submission" date="2021-06" db="EMBL/GenBank/DDBJ databases">
        <title>Caerostris extrusa draft genome.</title>
        <authorList>
            <person name="Kono N."/>
            <person name="Arakawa K."/>
        </authorList>
    </citation>
    <scope>NUCLEOTIDE SEQUENCE [LARGE SCALE GENOMIC DNA]</scope>
</reference>
<feature type="domain" description="DUF4817" evidence="1">
    <location>
        <begin position="43"/>
        <end position="87"/>
    </location>
</feature>
<dbReference type="Pfam" id="PF16087">
    <property type="entry name" value="DUF4817"/>
    <property type="match status" value="1"/>
</dbReference>
<accession>A0AAV4NXV8</accession>
<evidence type="ECO:0000313" key="2">
    <source>
        <dbReference type="EMBL" id="GIX89782.1"/>
    </source>
</evidence>
<sequence>MQLCGVLHEKAGGEREDFSHSCGRQHTKSMQRYVNGEHADLHLVYGIAEDNGQAAERIYRERFPDRHQPHHKLFARLHQNLYYNGSLRNTIPVTIPVITIEYLKE</sequence>
<protein>
    <recommendedName>
        <fullName evidence="1">DUF4817 domain-containing protein</fullName>
    </recommendedName>
</protein>
<evidence type="ECO:0000313" key="3">
    <source>
        <dbReference type="Proteomes" id="UP001054945"/>
    </source>
</evidence>
<dbReference type="Proteomes" id="UP001054945">
    <property type="component" value="Unassembled WGS sequence"/>
</dbReference>
<dbReference type="AlphaFoldDB" id="A0AAV4NXV8"/>
<keyword evidence="3" id="KW-1185">Reference proteome</keyword>